<proteinExistence type="predicted"/>
<evidence type="ECO:0000313" key="3">
    <source>
        <dbReference type="Proteomes" id="UP001472978"/>
    </source>
</evidence>
<evidence type="ECO:0000259" key="1">
    <source>
        <dbReference type="Pfam" id="PF01408"/>
    </source>
</evidence>
<feature type="domain" description="Gfo/Idh/MocA-like oxidoreductase N-terminal" evidence="1">
    <location>
        <begin position="48"/>
        <end position="132"/>
    </location>
</feature>
<dbReference type="InterPro" id="IPR036291">
    <property type="entry name" value="NAD(P)-bd_dom_sf"/>
</dbReference>
<organism evidence="2 3">
    <name type="scientific">Halomonas pelophila</name>
    <dbReference type="NCBI Taxonomy" id="3151122"/>
    <lineage>
        <taxon>Bacteria</taxon>
        <taxon>Pseudomonadati</taxon>
        <taxon>Pseudomonadota</taxon>
        <taxon>Gammaproteobacteria</taxon>
        <taxon>Oceanospirillales</taxon>
        <taxon>Halomonadaceae</taxon>
        <taxon>Halomonas</taxon>
    </lineage>
</organism>
<gene>
    <name evidence="2" type="ORF">ABE957_17740</name>
</gene>
<dbReference type="RefSeq" id="WP_349759999.1">
    <property type="nucleotide sequence ID" value="NZ_JBEGCI010000024.1"/>
</dbReference>
<dbReference type="Proteomes" id="UP001472978">
    <property type="component" value="Unassembled WGS sequence"/>
</dbReference>
<comment type="caution">
    <text evidence="2">The sequence shown here is derived from an EMBL/GenBank/DDBJ whole genome shotgun (WGS) entry which is preliminary data.</text>
</comment>
<dbReference type="InterPro" id="IPR000683">
    <property type="entry name" value="Gfo/Idh/MocA-like_OxRdtase_N"/>
</dbReference>
<accession>A0ABV1N9U7</accession>
<dbReference type="Gene3D" id="3.40.50.720">
    <property type="entry name" value="NAD(P)-binding Rossmann-like Domain"/>
    <property type="match status" value="1"/>
</dbReference>
<dbReference type="SUPFAM" id="SSF51735">
    <property type="entry name" value="NAD(P)-binding Rossmann-fold domains"/>
    <property type="match status" value="1"/>
</dbReference>
<dbReference type="Pfam" id="PF01408">
    <property type="entry name" value="GFO_IDH_MocA"/>
    <property type="match status" value="1"/>
</dbReference>
<name>A0ABV1N9U7_9GAMM</name>
<evidence type="ECO:0000313" key="2">
    <source>
        <dbReference type="EMBL" id="MEQ6890517.1"/>
    </source>
</evidence>
<reference evidence="2 3" key="1">
    <citation type="submission" date="2024-05" db="EMBL/GenBank/DDBJ databases">
        <title>Halomonas sp. CS7 16S ribosomal RNA gene Genome sequencing and assembly.</title>
        <authorList>
            <person name="Yook S."/>
        </authorList>
    </citation>
    <scope>NUCLEOTIDE SEQUENCE [LARGE SCALE GENOMIC DNA]</scope>
    <source>
        <strain evidence="2 3">CS7</strain>
    </source>
</reference>
<keyword evidence="3" id="KW-1185">Reference proteome</keyword>
<dbReference type="EMBL" id="JBEGCI010000024">
    <property type="protein sequence ID" value="MEQ6890517.1"/>
    <property type="molecule type" value="Genomic_DNA"/>
</dbReference>
<sequence length="299" mass="33174">MSDGNGHPFSFSAIINGYCDDGLRAAGWPGIYDYVCRRHGSEFGVGELRVTHAWTQDAEQTTLLCAAACIPHAVASPTDMIGQVEAVIIARDDHASHLPLATPFLEAGIPVFIDKPLTLDLEELHYFQSYLERGQLMSCSGMRYARELDVWRAGQVDHGELKLVRGTIVNDWERYGVHLLDAILPLLSSRPLSVRALPTSHESLVVTMSDGVTIQIDALGKAPAIFHVELLGLRQIGAVDIIDNFSMFRRTLWEFWRQVVEQRPAIPVEATFDVVKTLIAGKLAIKTREEVTLDELDIS</sequence>
<protein>
    <submittedName>
        <fullName evidence="2">Gfo/Idh/MocA family oxidoreductase</fullName>
    </submittedName>
</protein>